<comment type="cofactor">
    <cofactor evidence="1">
        <name>Zn(2+)</name>
        <dbReference type="ChEBI" id="CHEBI:29105"/>
    </cofactor>
</comment>
<sequence length="321" mass="35397">MAHFGKSAVPAAWHLRLVVWESHSHLSPPPTSVSFFGYTHLTGGWDGGQAEFVRVPYADLNCLKVPDSLEDDQVVLLSDILPTAWHSCELGEVGPGDRVAIWGAGPVGLLAAHCALARGAERVVLIDKEEFRLKFAKERISMGRLETINFKDTKPYTALREMFPDSGGPDVCIEAVGRHYTNSWLHWFETALKLETDPSDILNELIECCRKGGRVAVAGAYAGYCNHFNIGAFMEKCLTMRAGQTPVQKYWCKLLEMIEQGKLDPTFVITHRPPLEQATEAYKMFNDKAEGCIKARVVMKPGKKEGTGQTETAGQTTVAAS</sequence>
<dbReference type="AlphaFoldDB" id="A0AAD5GX20"/>
<evidence type="ECO:0000256" key="2">
    <source>
        <dbReference type="ARBA" id="ARBA00022723"/>
    </source>
</evidence>
<dbReference type="EMBL" id="JADXDR010000231">
    <property type="protein sequence ID" value="KAI7835746.1"/>
    <property type="molecule type" value="Genomic_DNA"/>
</dbReference>
<organism evidence="5 6">
    <name type="scientific">Chlorella ohadii</name>
    <dbReference type="NCBI Taxonomy" id="2649997"/>
    <lineage>
        <taxon>Eukaryota</taxon>
        <taxon>Viridiplantae</taxon>
        <taxon>Chlorophyta</taxon>
        <taxon>core chlorophytes</taxon>
        <taxon>Trebouxiophyceae</taxon>
        <taxon>Chlorellales</taxon>
        <taxon>Chlorellaceae</taxon>
        <taxon>Chlorella clade</taxon>
        <taxon>Chlorella</taxon>
    </lineage>
</organism>
<feature type="domain" description="Alcohol dehydrogenase-like C-terminal" evidence="4">
    <location>
        <begin position="106"/>
        <end position="179"/>
    </location>
</feature>
<dbReference type="Gene3D" id="3.90.180.10">
    <property type="entry name" value="Medium-chain alcohol dehydrogenases, catalytic domain"/>
    <property type="match status" value="1"/>
</dbReference>
<evidence type="ECO:0000313" key="5">
    <source>
        <dbReference type="EMBL" id="KAI7835746.1"/>
    </source>
</evidence>
<dbReference type="Proteomes" id="UP001205105">
    <property type="component" value="Unassembled WGS sequence"/>
</dbReference>
<protein>
    <recommendedName>
        <fullName evidence="4">Alcohol dehydrogenase-like C-terminal domain-containing protein</fullName>
    </recommendedName>
</protein>
<dbReference type="PANTHER" id="PTHR42813">
    <property type="entry name" value="ZINC-TYPE ALCOHOL DEHYDROGENASE-LIKE"/>
    <property type="match status" value="1"/>
</dbReference>
<dbReference type="InterPro" id="IPR011032">
    <property type="entry name" value="GroES-like_sf"/>
</dbReference>
<gene>
    <name evidence="5" type="ORF">COHA_010363</name>
</gene>
<reference evidence="5" key="1">
    <citation type="submission" date="2020-11" db="EMBL/GenBank/DDBJ databases">
        <title>Chlorella ohadii genome sequencing and assembly.</title>
        <authorList>
            <person name="Murik O."/>
            <person name="Treves H."/>
            <person name="Kedem I."/>
            <person name="Shotland Y."/>
            <person name="Kaplan A."/>
        </authorList>
    </citation>
    <scope>NUCLEOTIDE SEQUENCE</scope>
    <source>
        <strain evidence="5">1</strain>
    </source>
</reference>
<evidence type="ECO:0000256" key="1">
    <source>
        <dbReference type="ARBA" id="ARBA00001947"/>
    </source>
</evidence>
<keyword evidence="6" id="KW-1185">Reference proteome</keyword>
<evidence type="ECO:0000313" key="6">
    <source>
        <dbReference type="Proteomes" id="UP001205105"/>
    </source>
</evidence>
<dbReference type="GO" id="GO:0046872">
    <property type="term" value="F:metal ion binding"/>
    <property type="evidence" value="ECO:0007669"/>
    <property type="project" value="UniProtKB-KW"/>
</dbReference>
<dbReference type="SUPFAM" id="SSF51735">
    <property type="entry name" value="NAD(P)-binding Rossmann-fold domains"/>
    <property type="match status" value="1"/>
</dbReference>
<evidence type="ECO:0000259" key="4">
    <source>
        <dbReference type="Pfam" id="PF00107"/>
    </source>
</evidence>
<dbReference type="PANTHER" id="PTHR42813:SF1">
    <property type="entry name" value="DEHYDROGENASE, PUTATIVE (AFU_ORTHOLOGUE AFUA_5G03930)-RELATED"/>
    <property type="match status" value="1"/>
</dbReference>
<keyword evidence="2" id="KW-0479">Metal-binding</keyword>
<dbReference type="Gene3D" id="3.40.50.720">
    <property type="entry name" value="NAD(P)-binding Rossmann-like Domain"/>
    <property type="match status" value="1"/>
</dbReference>
<accession>A0AAD5GX20</accession>
<evidence type="ECO:0000256" key="3">
    <source>
        <dbReference type="ARBA" id="ARBA00022833"/>
    </source>
</evidence>
<dbReference type="Pfam" id="PF00107">
    <property type="entry name" value="ADH_zinc_N"/>
    <property type="match status" value="1"/>
</dbReference>
<proteinExistence type="predicted"/>
<dbReference type="SUPFAM" id="SSF50129">
    <property type="entry name" value="GroES-like"/>
    <property type="match status" value="1"/>
</dbReference>
<name>A0AAD5GX20_9CHLO</name>
<dbReference type="InterPro" id="IPR013149">
    <property type="entry name" value="ADH-like_C"/>
</dbReference>
<dbReference type="InterPro" id="IPR036291">
    <property type="entry name" value="NAD(P)-bd_dom_sf"/>
</dbReference>
<keyword evidence="3" id="KW-0862">Zinc</keyword>
<comment type="caution">
    <text evidence="5">The sequence shown here is derived from an EMBL/GenBank/DDBJ whole genome shotgun (WGS) entry which is preliminary data.</text>
</comment>